<dbReference type="RefSeq" id="WP_031537006.1">
    <property type="nucleotide sequence ID" value="NZ_JADYUA010000062.1"/>
</dbReference>
<sequence length="87" mass="9811">MNLEVLLNTYERKARYLSALLTVAPIIIWLYFWFPEIRSLEGTIISLIVGLGISIPLSILARTSGKKVQDKLSINVGGSSCYYNFKE</sequence>
<dbReference type="Proteomes" id="UP000036045">
    <property type="component" value="Unassembled WGS sequence"/>
</dbReference>
<keyword evidence="3" id="KW-1185">Reference proteome</keyword>
<evidence type="ECO:0000313" key="2">
    <source>
        <dbReference type="EMBL" id="KLV20662.1"/>
    </source>
</evidence>
<dbReference type="OrthoDB" id="9898806at2"/>
<feature type="transmembrane region" description="Helical" evidence="1">
    <location>
        <begin position="40"/>
        <end position="61"/>
    </location>
</feature>
<name>A0A0J1I3Y7_NIACI</name>
<keyword evidence="1" id="KW-1133">Transmembrane helix</keyword>
<accession>A0A0J1I3Y7</accession>
<gene>
    <name evidence="2" type="ORF">ABW02_23320</name>
</gene>
<feature type="transmembrane region" description="Helical" evidence="1">
    <location>
        <begin position="16"/>
        <end position="34"/>
    </location>
</feature>
<evidence type="ECO:0000313" key="3">
    <source>
        <dbReference type="Proteomes" id="UP000036045"/>
    </source>
</evidence>
<protein>
    <submittedName>
        <fullName evidence="2">Uncharacterized protein</fullName>
    </submittedName>
</protein>
<keyword evidence="1" id="KW-0472">Membrane</keyword>
<dbReference type="AlphaFoldDB" id="A0A0J1I3Y7"/>
<comment type="caution">
    <text evidence="2">The sequence shown here is derived from an EMBL/GenBank/DDBJ whole genome shotgun (WGS) entry which is preliminary data.</text>
</comment>
<organism evidence="2 3">
    <name type="scientific">Niallia circulans</name>
    <name type="common">Bacillus circulans</name>
    <dbReference type="NCBI Taxonomy" id="1397"/>
    <lineage>
        <taxon>Bacteria</taxon>
        <taxon>Bacillati</taxon>
        <taxon>Bacillota</taxon>
        <taxon>Bacilli</taxon>
        <taxon>Bacillales</taxon>
        <taxon>Bacillaceae</taxon>
        <taxon>Niallia</taxon>
    </lineage>
</organism>
<dbReference type="EMBL" id="LDPH01000038">
    <property type="protein sequence ID" value="KLV20662.1"/>
    <property type="molecule type" value="Genomic_DNA"/>
</dbReference>
<proteinExistence type="predicted"/>
<reference evidence="2 3" key="1">
    <citation type="submission" date="2015-05" db="EMBL/GenBank/DDBJ databases">
        <title>Whole genome sequence and identification of bacterial endophytes from Costus igneus.</title>
        <authorList>
            <person name="Lee Y.P."/>
            <person name="Gan H.M."/>
            <person name="Eng W."/>
            <person name="Wheatley M.S."/>
            <person name="Caraballo A."/>
            <person name="Polter S."/>
            <person name="Savka M.A."/>
            <person name="Hudson A.O."/>
        </authorList>
    </citation>
    <scope>NUCLEOTIDE SEQUENCE [LARGE SCALE GENOMIC DNA]</scope>
    <source>
        <strain evidence="2 3">RIT379</strain>
    </source>
</reference>
<evidence type="ECO:0000256" key="1">
    <source>
        <dbReference type="SAM" id="Phobius"/>
    </source>
</evidence>
<keyword evidence="1" id="KW-0812">Transmembrane</keyword>